<name>D2TL35_CITRI</name>
<organism evidence="1 2">
    <name type="scientific">Citrobacter rodentium (strain ICC168)</name>
    <name type="common">Citrobacter freundii biotype 4280</name>
    <dbReference type="NCBI Taxonomy" id="637910"/>
    <lineage>
        <taxon>Bacteria</taxon>
        <taxon>Pseudomonadati</taxon>
        <taxon>Pseudomonadota</taxon>
        <taxon>Gammaproteobacteria</taxon>
        <taxon>Enterobacterales</taxon>
        <taxon>Enterobacteriaceae</taxon>
        <taxon>Citrobacter</taxon>
    </lineage>
</organism>
<proteinExistence type="predicted"/>
<reference evidence="1 2" key="1">
    <citation type="journal article" date="2010" name="J. Bacteriol.">
        <title>The Citrobacter rodentium genome sequence reveals convergent evolution with human pathogenic Escherichia coli.</title>
        <authorList>
            <person name="Petty N.K."/>
            <person name="Bulgin R."/>
            <person name="Crepin V.F."/>
            <person name="Cerdeno-Tarraga A.M."/>
            <person name="Schroeder G.N."/>
            <person name="Quail M.A."/>
            <person name="Lennard N."/>
            <person name="Corton C."/>
            <person name="Barron A."/>
            <person name="Clark L."/>
            <person name="Toribio A.L."/>
            <person name="Parkhill J."/>
            <person name="Dougan G."/>
            <person name="Frankel G."/>
            <person name="Thomson N.R."/>
        </authorList>
    </citation>
    <scope>NUCLEOTIDE SEQUENCE [LARGE SCALE GENOMIC DNA]</scope>
    <source>
        <strain evidence="1 2">ICC168</strain>
    </source>
</reference>
<accession>D2TL35</accession>
<dbReference type="EMBL" id="FN543502">
    <property type="protein sequence ID" value="CBG88483.1"/>
    <property type="molecule type" value="Genomic_DNA"/>
</dbReference>
<gene>
    <name evidence="1" type="ordered locus">ROD_17251</name>
</gene>
<dbReference type="Proteomes" id="UP000001889">
    <property type="component" value="Chromosome"/>
</dbReference>
<dbReference type="HOGENOM" id="CLU_3326369_0_0_6"/>
<keyword evidence="2" id="KW-1185">Reference proteome</keyword>
<protein>
    <submittedName>
        <fullName evidence="1">Uncharacterized protein</fullName>
    </submittedName>
</protein>
<dbReference type="STRING" id="637910.ROD_17251"/>
<dbReference type="AlphaFoldDB" id="D2TL35"/>
<sequence length="38" mass="4167">MRLFNTGIKQKVGVAYDYCKYEILVVDGGVLTFAALLG</sequence>
<evidence type="ECO:0000313" key="2">
    <source>
        <dbReference type="Proteomes" id="UP000001889"/>
    </source>
</evidence>
<dbReference type="KEGG" id="cro:ROD_17251"/>
<evidence type="ECO:0000313" key="1">
    <source>
        <dbReference type="EMBL" id="CBG88483.1"/>
    </source>
</evidence>